<dbReference type="PANTHER" id="PTHR30413">
    <property type="entry name" value="INNER MEMBRANE TRANSPORT PERMEASE"/>
    <property type="match status" value="1"/>
</dbReference>
<protein>
    <submittedName>
        <fullName evidence="12">Capsular polysaccharide transport system permease protein</fullName>
    </submittedName>
</protein>
<keyword evidence="8" id="KW-0625">Polysaccharide transport</keyword>
<evidence type="ECO:0000256" key="5">
    <source>
        <dbReference type="ARBA" id="ARBA00022597"/>
    </source>
</evidence>
<feature type="transmembrane region" description="Helical" evidence="10">
    <location>
        <begin position="36"/>
        <end position="60"/>
    </location>
</feature>
<feature type="transmembrane region" description="Helical" evidence="10">
    <location>
        <begin position="72"/>
        <end position="89"/>
    </location>
</feature>
<evidence type="ECO:0000256" key="8">
    <source>
        <dbReference type="ARBA" id="ARBA00023047"/>
    </source>
</evidence>
<dbReference type="InterPro" id="IPR000412">
    <property type="entry name" value="ABC_2_transport"/>
</dbReference>
<comment type="subcellular location">
    <subcellularLocation>
        <location evidence="1">Cell membrane</location>
        <topology evidence="1">Multi-pass membrane protein</topology>
    </subcellularLocation>
</comment>
<evidence type="ECO:0000256" key="10">
    <source>
        <dbReference type="SAM" id="Phobius"/>
    </source>
</evidence>
<feature type="transmembrane region" description="Helical" evidence="10">
    <location>
        <begin position="236"/>
        <end position="256"/>
    </location>
</feature>
<dbReference type="GO" id="GO:0015774">
    <property type="term" value="P:polysaccharide transport"/>
    <property type="evidence" value="ECO:0007669"/>
    <property type="project" value="UniProtKB-KW"/>
</dbReference>
<feature type="transmembrane region" description="Helical" evidence="10">
    <location>
        <begin position="181"/>
        <end position="199"/>
    </location>
</feature>
<dbReference type="PANTHER" id="PTHR30413:SF10">
    <property type="entry name" value="CAPSULE POLYSACCHARIDE EXPORT INNER-MEMBRANE PROTEIN CTRC"/>
    <property type="match status" value="1"/>
</dbReference>
<dbReference type="Proteomes" id="UP000238338">
    <property type="component" value="Unassembled WGS sequence"/>
</dbReference>
<keyword evidence="6 10" id="KW-0812">Transmembrane</keyword>
<evidence type="ECO:0000259" key="11">
    <source>
        <dbReference type="Pfam" id="PF01061"/>
    </source>
</evidence>
<keyword evidence="9 10" id="KW-0472">Membrane</keyword>
<dbReference type="GO" id="GO:0015920">
    <property type="term" value="P:lipopolysaccharide transport"/>
    <property type="evidence" value="ECO:0007669"/>
    <property type="project" value="TreeGrafter"/>
</dbReference>
<keyword evidence="3" id="KW-0813">Transport</keyword>
<comment type="similarity">
    <text evidence="2">Belongs to the ABC-2 integral membrane protein family.</text>
</comment>
<dbReference type="RefSeq" id="WP_105514934.1">
    <property type="nucleotide sequence ID" value="NZ_PVEP01000004.1"/>
</dbReference>
<dbReference type="InterPro" id="IPR013525">
    <property type="entry name" value="ABC2_TM"/>
</dbReference>
<dbReference type="GO" id="GO:0140359">
    <property type="term" value="F:ABC-type transporter activity"/>
    <property type="evidence" value="ECO:0007669"/>
    <property type="project" value="InterPro"/>
</dbReference>
<feature type="transmembrane region" description="Helical" evidence="10">
    <location>
        <begin position="152"/>
        <end position="175"/>
    </location>
</feature>
<evidence type="ECO:0000256" key="1">
    <source>
        <dbReference type="ARBA" id="ARBA00004651"/>
    </source>
</evidence>
<evidence type="ECO:0000256" key="2">
    <source>
        <dbReference type="ARBA" id="ARBA00007783"/>
    </source>
</evidence>
<evidence type="ECO:0000256" key="4">
    <source>
        <dbReference type="ARBA" id="ARBA00022475"/>
    </source>
</evidence>
<evidence type="ECO:0000256" key="3">
    <source>
        <dbReference type="ARBA" id="ARBA00022448"/>
    </source>
</evidence>
<accession>A0A2S8S7J1</accession>
<comment type="caution">
    <text evidence="12">The sequence shown here is derived from an EMBL/GenBank/DDBJ whole genome shotgun (WGS) entry which is preliminary data.</text>
</comment>
<reference evidence="12 13" key="1">
    <citation type="submission" date="2018-02" db="EMBL/GenBank/DDBJ databases">
        <title>Genomic Encyclopedia of Archaeal and Bacterial Type Strains, Phase II (KMG-II): from individual species to whole genera.</title>
        <authorList>
            <person name="Goeker M."/>
        </authorList>
    </citation>
    <scope>NUCLEOTIDE SEQUENCE [LARGE SCALE GENOMIC DNA]</scope>
    <source>
        <strain evidence="12 13">DSM 18921</strain>
    </source>
</reference>
<organism evidence="12 13">
    <name type="scientific">Albidovulum denitrificans</name>
    <dbReference type="NCBI Taxonomy" id="404881"/>
    <lineage>
        <taxon>Bacteria</taxon>
        <taxon>Pseudomonadati</taxon>
        <taxon>Pseudomonadota</taxon>
        <taxon>Alphaproteobacteria</taxon>
        <taxon>Rhodobacterales</taxon>
        <taxon>Paracoccaceae</taxon>
        <taxon>Albidovulum</taxon>
    </lineage>
</organism>
<evidence type="ECO:0000313" key="12">
    <source>
        <dbReference type="EMBL" id="PQV56781.1"/>
    </source>
</evidence>
<sequence length="265" mass="29062">MTEHLPLVQQRRSFRTARAIAALLLREMTAAYGRSGLGYIWAVAEPVAGLLLLSVIFSLVFRSPPIGTSFPLFYASGLLPFMAYLDISQKVSTALRFSKPLLFYPGVTFIDAIAARALLSAVTQAMVLAVVLSGIILIFGLDVILNIPAICLGLAMALALGIGIGTLNCFLTARFPVWERVWAILNRPLLIISCVIFVYDRVPEGWREVLWFNPLVHVVGQMRMGIYPTYAGDYVSPLFVFGVALTCFAAGLALLARYRSDIIND</sequence>
<evidence type="ECO:0000313" key="13">
    <source>
        <dbReference type="Proteomes" id="UP000238338"/>
    </source>
</evidence>
<evidence type="ECO:0000256" key="9">
    <source>
        <dbReference type="ARBA" id="ARBA00023136"/>
    </source>
</evidence>
<dbReference type="Pfam" id="PF01061">
    <property type="entry name" value="ABC2_membrane"/>
    <property type="match status" value="1"/>
</dbReference>
<keyword evidence="5" id="KW-0762">Sugar transport</keyword>
<dbReference type="AlphaFoldDB" id="A0A2S8S7J1"/>
<evidence type="ECO:0000256" key="6">
    <source>
        <dbReference type="ARBA" id="ARBA00022692"/>
    </source>
</evidence>
<keyword evidence="4" id="KW-1003">Cell membrane</keyword>
<name>A0A2S8S7J1_9RHOB</name>
<keyword evidence="7 10" id="KW-1133">Transmembrane helix</keyword>
<gene>
    <name evidence="12" type="ORF">LX70_02355</name>
</gene>
<feature type="transmembrane region" description="Helical" evidence="10">
    <location>
        <begin position="125"/>
        <end position="145"/>
    </location>
</feature>
<dbReference type="GO" id="GO:0043190">
    <property type="term" value="C:ATP-binding cassette (ABC) transporter complex"/>
    <property type="evidence" value="ECO:0007669"/>
    <property type="project" value="InterPro"/>
</dbReference>
<feature type="transmembrane region" description="Helical" evidence="10">
    <location>
        <begin position="101"/>
        <end position="119"/>
    </location>
</feature>
<feature type="domain" description="ABC-2 type transporter transmembrane" evidence="11">
    <location>
        <begin position="19"/>
        <end position="226"/>
    </location>
</feature>
<keyword evidence="13" id="KW-1185">Reference proteome</keyword>
<dbReference type="PRINTS" id="PR00164">
    <property type="entry name" value="ABC2TRNSPORT"/>
</dbReference>
<proteinExistence type="inferred from homology"/>
<dbReference type="EMBL" id="PVEP01000004">
    <property type="protein sequence ID" value="PQV56781.1"/>
    <property type="molecule type" value="Genomic_DNA"/>
</dbReference>
<dbReference type="OrthoDB" id="8479094at2"/>
<evidence type="ECO:0000256" key="7">
    <source>
        <dbReference type="ARBA" id="ARBA00022989"/>
    </source>
</evidence>